<evidence type="ECO:0000313" key="2">
    <source>
        <dbReference type="Proteomes" id="UP000248917"/>
    </source>
</evidence>
<dbReference type="EMBL" id="QKTX01000020">
    <property type="protein sequence ID" value="PZV77562.1"/>
    <property type="molecule type" value="Genomic_DNA"/>
</dbReference>
<proteinExistence type="predicted"/>
<dbReference type="AlphaFoldDB" id="A0A326RLG7"/>
<reference evidence="1 2" key="1">
    <citation type="submission" date="2018-06" db="EMBL/GenBank/DDBJ databases">
        <title>Genomic Encyclopedia of Archaeal and Bacterial Type Strains, Phase II (KMG-II): from individual species to whole genera.</title>
        <authorList>
            <person name="Goeker M."/>
        </authorList>
    </citation>
    <scope>NUCLEOTIDE SEQUENCE [LARGE SCALE GENOMIC DNA]</scope>
    <source>
        <strain evidence="1 2">T4</strain>
    </source>
</reference>
<name>A0A326RLG7_9BACT</name>
<gene>
    <name evidence="1" type="ORF">CLV31_12030</name>
</gene>
<protein>
    <submittedName>
        <fullName evidence="1">Uncharacterized protein</fullName>
    </submittedName>
</protein>
<organism evidence="1 2">
    <name type="scientific">Algoriphagus aquaeductus</name>
    <dbReference type="NCBI Taxonomy" id="475299"/>
    <lineage>
        <taxon>Bacteria</taxon>
        <taxon>Pseudomonadati</taxon>
        <taxon>Bacteroidota</taxon>
        <taxon>Cytophagia</taxon>
        <taxon>Cytophagales</taxon>
        <taxon>Cyclobacteriaceae</taxon>
        <taxon>Algoriphagus</taxon>
    </lineage>
</organism>
<comment type="caution">
    <text evidence="1">The sequence shown here is derived from an EMBL/GenBank/DDBJ whole genome shotgun (WGS) entry which is preliminary data.</text>
</comment>
<accession>A0A326RLG7</accession>
<dbReference type="Proteomes" id="UP000248917">
    <property type="component" value="Unassembled WGS sequence"/>
</dbReference>
<evidence type="ECO:0000313" key="1">
    <source>
        <dbReference type="EMBL" id="PZV77562.1"/>
    </source>
</evidence>
<keyword evidence="2" id="KW-1185">Reference proteome</keyword>
<sequence>MIAWIRERYAARDTAALRYAARDILLLRRSEIHLPAVGEIWGSESGSSISDVEGGFISTVFQ</sequence>